<keyword evidence="2" id="KW-1185">Reference proteome</keyword>
<dbReference type="EMBL" id="KL363256">
    <property type="protein sequence ID" value="KFD50231.1"/>
    <property type="molecule type" value="Genomic_DNA"/>
</dbReference>
<sequence>MKEIPSGANQFLPNKLGPLPRATRSFNLAKRQSRAADTVIDPSRGIVLPDEVQRTVDTLWSLGQPFKMRKKVSPLMILLLAPESNSIHKRVPFTRAVIIIGWVVDVDSSCALNRRSHVASGLLLQLSSTFTLFLIAGALNVLEAPAIGASSLLEGALSTVVPSIGASRAVRTPGKTPLLGRSDAGERVICIQSIGISSGGRVRIHSTSLRERLRRLQQGITPSQGRAASARTNGTATLHLVTRKPAGRGSYYPARGNYISHSAMQVSDEITYRLAFPLNTGLETKPLDDLVWRRAKMGP</sequence>
<gene>
    <name evidence="1" type="ORF">M513_08859</name>
</gene>
<reference evidence="1 2" key="1">
    <citation type="journal article" date="2014" name="Nat. Genet.">
        <title>Genome and transcriptome of the porcine whipworm Trichuris suis.</title>
        <authorList>
            <person name="Jex A.R."/>
            <person name="Nejsum P."/>
            <person name="Schwarz E.M."/>
            <person name="Hu L."/>
            <person name="Young N.D."/>
            <person name="Hall R.S."/>
            <person name="Korhonen P.K."/>
            <person name="Liao S."/>
            <person name="Thamsborg S."/>
            <person name="Xia J."/>
            <person name="Xu P."/>
            <person name="Wang S."/>
            <person name="Scheerlinck J.P."/>
            <person name="Hofmann A."/>
            <person name="Sternberg P.W."/>
            <person name="Wang J."/>
            <person name="Gasser R.B."/>
        </authorList>
    </citation>
    <scope>NUCLEOTIDE SEQUENCE [LARGE SCALE GENOMIC DNA]</scope>
    <source>
        <strain evidence="1">DCEP-RM93M</strain>
    </source>
</reference>
<accession>A0A085LZ35</accession>
<dbReference type="Proteomes" id="UP000030764">
    <property type="component" value="Unassembled WGS sequence"/>
</dbReference>
<organism evidence="1 2">
    <name type="scientific">Trichuris suis</name>
    <name type="common">pig whipworm</name>
    <dbReference type="NCBI Taxonomy" id="68888"/>
    <lineage>
        <taxon>Eukaryota</taxon>
        <taxon>Metazoa</taxon>
        <taxon>Ecdysozoa</taxon>
        <taxon>Nematoda</taxon>
        <taxon>Enoplea</taxon>
        <taxon>Dorylaimia</taxon>
        <taxon>Trichinellida</taxon>
        <taxon>Trichuridae</taxon>
        <taxon>Trichuris</taxon>
    </lineage>
</organism>
<evidence type="ECO:0000313" key="1">
    <source>
        <dbReference type="EMBL" id="KFD50231.1"/>
    </source>
</evidence>
<evidence type="ECO:0000313" key="2">
    <source>
        <dbReference type="Proteomes" id="UP000030764"/>
    </source>
</evidence>
<name>A0A085LZ35_9BILA</name>
<proteinExistence type="predicted"/>
<protein>
    <submittedName>
        <fullName evidence="1">Uncharacterized protein</fullName>
    </submittedName>
</protein>
<dbReference type="AlphaFoldDB" id="A0A085LZ35"/>